<sequence>MKRNIIVFFIFILISLQEIKAQTIYHNDWIDFNKNGKKDIFEDKNKAIDERVENLLKQMTIEEKEGQLLTGLGWLMYEKKGNEILITDELKKAMFNSPMGGLWGFMRADPWSEKNLVNGLNPQIAPKAVNQMQRYVIDNTRLGIPLILAEECMHGQMSIGTTVFPTGIGQASTWNTELIQEMAKTIAFETRTQGAHIGYGPILDVARDPRWSRVEETFGEDTYLIGSMGEAVVRGFQGKDLKNHKSIISTLKHYAAYGWTEGGHNAGTANIGNRQLEEVILPPFKRSIDAGALSVMTSYNEIDGIPCSSNKYLIDDILKNRWHFNGFVVSDLHSIAGLMGHGVAENKKDATRLSFNSGIDVDLSATDYKGNIIDLYKEGKINIKDIDNSVRRVLKAKFILGLFDSPFVEENPKPFPPSHKELAREVARQSITLLKNNNDILPLKKDSINIALIGPNADNIYNMLGDYTAPQYEKDIITVKKGFEGKLSNKSILHYSKGCAIRDLDTNDFQNALNIAKNSDIVVMVIGGSSARDFRSEFEITGAARVSNTSTSDMECGEGYDRSTLNLMGRQEELLKRIKELGKPIILVLINGRPLILNWAESNCDAIIEAWYPGMEGGNAIADIIFGDYNPSGRLPISIPRSVGQLPVYYNTKRLSNRSNYLEEKGSPLFPFGYGLSYTKFKYEDIKLTKQGNTSKVNVRVEVNIKNEGKRDGDEVVQVYVKDIISSFTTPEKQLRAFKKINIKKGETKRVVFDLGNEAFELLQENGKFGIEEGKFKIMVGSSSDNTPLEQEIEINK</sequence>
<dbReference type="Pfam" id="PF01915">
    <property type="entry name" value="Glyco_hydro_3_C"/>
    <property type="match status" value="1"/>
</dbReference>
<dbReference type="GO" id="GO:0009251">
    <property type="term" value="P:glucan catabolic process"/>
    <property type="evidence" value="ECO:0007669"/>
    <property type="project" value="TreeGrafter"/>
</dbReference>
<dbReference type="PRINTS" id="PR00133">
    <property type="entry name" value="GLHYDRLASE3"/>
</dbReference>
<evidence type="ECO:0000259" key="4">
    <source>
        <dbReference type="SMART" id="SM01217"/>
    </source>
</evidence>
<keyword evidence="2 5" id="KW-0378">Hydrolase</keyword>
<dbReference type="InterPro" id="IPR036881">
    <property type="entry name" value="Glyco_hydro_3_C_sf"/>
</dbReference>
<evidence type="ECO:0000256" key="3">
    <source>
        <dbReference type="SAM" id="Coils"/>
    </source>
</evidence>
<dbReference type="SMART" id="SM01217">
    <property type="entry name" value="Fn3_like"/>
    <property type="match status" value="1"/>
</dbReference>
<organism evidence="5">
    <name type="scientific">bioreactor metagenome</name>
    <dbReference type="NCBI Taxonomy" id="1076179"/>
    <lineage>
        <taxon>unclassified sequences</taxon>
        <taxon>metagenomes</taxon>
        <taxon>ecological metagenomes</taxon>
    </lineage>
</organism>
<comment type="similarity">
    <text evidence="1">Belongs to the glycosyl hydrolase 3 family.</text>
</comment>
<dbReference type="PROSITE" id="PS00775">
    <property type="entry name" value="GLYCOSYL_HYDROL_F3"/>
    <property type="match status" value="1"/>
</dbReference>
<protein>
    <submittedName>
        <fullName evidence="5">Beta-glucosidase BoGH3B</fullName>
        <ecNumber evidence="5">3.2.1.21</ecNumber>
    </submittedName>
</protein>
<name>A0A644W5X2_9ZZZZ</name>
<dbReference type="Gene3D" id="3.20.20.300">
    <property type="entry name" value="Glycoside hydrolase, family 3, N-terminal domain"/>
    <property type="match status" value="1"/>
</dbReference>
<dbReference type="Pfam" id="PF00933">
    <property type="entry name" value="Glyco_hydro_3"/>
    <property type="match status" value="1"/>
</dbReference>
<dbReference type="EMBL" id="VSSQ01000635">
    <property type="protein sequence ID" value="MPL98906.1"/>
    <property type="molecule type" value="Genomic_DNA"/>
</dbReference>
<gene>
    <name evidence="5" type="ORF">SDC9_45118</name>
</gene>
<proteinExistence type="inferred from homology"/>
<dbReference type="PANTHER" id="PTHR30620:SF123">
    <property type="entry name" value="BETA-XYLOSIDASE"/>
    <property type="match status" value="1"/>
</dbReference>
<dbReference type="AlphaFoldDB" id="A0A644W5X2"/>
<keyword evidence="3" id="KW-0175">Coiled coil</keyword>
<dbReference type="FunFam" id="2.60.40.10:FF:000495">
    <property type="entry name" value="Periplasmic beta-glucosidase"/>
    <property type="match status" value="1"/>
</dbReference>
<accession>A0A644W5X2</accession>
<dbReference type="SUPFAM" id="SSF51445">
    <property type="entry name" value="(Trans)glycosidases"/>
    <property type="match status" value="1"/>
</dbReference>
<dbReference type="Gene3D" id="2.60.40.10">
    <property type="entry name" value="Immunoglobulins"/>
    <property type="match status" value="1"/>
</dbReference>
<reference evidence="5" key="1">
    <citation type="submission" date="2019-08" db="EMBL/GenBank/DDBJ databases">
        <authorList>
            <person name="Kucharzyk K."/>
            <person name="Murdoch R.W."/>
            <person name="Higgins S."/>
            <person name="Loffler F."/>
        </authorList>
    </citation>
    <scope>NUCLEOTIDE SEQUENCE</scope>
</reference>
<feature type="coiled-coil region" evidence="3">
    <location>
        <begin position="38"/>
        <end position="65"/>
    </location>
</feature>
<dbReference type="GO" id="GO:0008422">
    <property type="term" value="F:beta-glucosidase activity"/>
    <property type="evidence" value="ECO:0007669"/>
    <property type="project" value="UniProtKB-EC"/>
</dbReference>
<comment type="caution">
    <text evidence="5">The sequence shown here is derived from an EMBL/GenBank/DDBJ whole genome shotgun (WGS) entry which is preliminary data.</text>
</comment>
<dbReference type="InterPro" id="IPR013783">
    <property type="entry name" value="Ig-like_fold"/>
</dbReference>
<feature type="domain" description="Fibronectin type III-like" evidence="4">
    <location>
        <begin position="715"/>
        <end position="784"/>
    </location>
</feature>
<dbReference type="EC" id="3.2.1.21" evidence="5"/>
<evidence type="ECO:0000256" key="2">
    <source>
        <dbReference type="ARBA" id="ARBA00022801"/>
    </source>
</evidence>
<dbReference type="SUPFAM" id="SSF52279">
    <property type="entry name" value="Beta-D-glucan exohydrolase, C-terminal domain"/>
    <property type="match status" value="1"/>
</dbReference>
<dbReference type="InterPro" id="IPR017853">
    <property type="entry name" value="GH"/>
</dbReference>
<dbReference type="InterPro" id="IPR051915">
    <property type="entry name" value="Cellulose_Degrad_GH3"/>
</dbReference>
<dbReference type="Gene3D" id="3.40.50.1700">
    <property type="entry name" value="Glycoside hydrolase family 3 C-terminal domain"/>
    <property type="match status" value="1"/>
</dbReference>
<dbReference type="InterPro" id="IPR026891">
    <property type="entry name" value="Fn3-like"/>
</dbReference>
<keyword evidence="5" id="KW-0326">Glycosidase</keyword>
<dbReference type="Pfam" id="PF14310">
    <property type="entry name" value="Fn3-like"/>
    <property type="match status" value="1"/>
</dbReference>
<dbReference type="PANTHER" id="PTHR30620">
    <property type="entry name" value="PERIPLASMIC BETA-GLUCOSIDASE-RELATED"/>
    <property type="match status" value="1"/>
</dbReference>
<dbReference type="InterPro" id="IPR019800">
    <property type="entry name" value="Glyco_hydro_3_AS"/>
</dbReference>
<dbReference type="InterPro" id="IPR036962">
    <property type="entry name" value="Glyco_hydro_3_N_sf"/>
</dbReference>
<evidence type="ECO:0000313" key="5">
    <source>
        <dbReference type="EMBL" id="MPL98906.1"/>
    </source>
</evidence>
<evidence type="ECO:0000256" key="1">
    <source>
        <dbReference type="ARBA" id="ARBA00005336"/>
    </source>
</evidence>
<dbReference type="FunFam" id="3.40.50.1700:FF:000009">
    <property type="entry name" value="Periplasmic beta-glucosidase"/>
    <property type="match status" value="1"/>
</dbReference>
<dbReference type="InterPro" id="IPR001764">
    <property type="entry name" value="Glyco_hydro_3_N"/>
</dbReference>
<dbReference type="InterPro" id="IPR002772">
    <property type="entry name" value="Glyco_hydro_3_C"/>
</dbReference>